<protein>
    <submittedName>
        <fullName evidence="2">Uncharacterized protein</fullName>
    </submittedName>
</protein>
<dbReference type="Gene3D" id="3.40.220.10">
    <property type="entry name" value="Leucine Aminopeptidase, subunit E, domain 1"/>
    <property type="match status" value="1"/>
</dbReference>
<reference evidence="2" key="2">
    <citation type="submission" date="2025-08" db="UniProtKB">
        <authorList>
            <consortium name="Ensembl"/>
        </authorList>
    </citation>
    <scope>IDENTIFICATION</scope>
</reference>
<dbReference type="Ensembl" id="ENSPNAT00000069572.1">
    <property type="protein sequence ID" value="ENSPNAP00000069090.1"/>
    <property type="gene ID" value="ENSPNAG00000031092.1"/>
</dbReference>
<keyword evidence="1" id="KW-0472">Membrane</keyword>
<feature type="transmembrane region" description="Helical" evidence="1">
    <location>
        <begin position="57"/>
        <end position="75"/>
    </location>
</feature>
<dbReference type="InterPro" id="IPR043472">
    <property type="entry name" value="Macro_dom-like"/>
</dbReference>
<evidence type="ECO:0000313" key="2">
    <source>
        <dbReference type="Ensembl" id="ENSPNAP00000069090.1"/>
    </source>
</evidence>
<proteinExistence type="predicted"/>
<accession>A0AAR2KXU9</accession>
<evidence type="ECO:0000313" key="3">
    <source>
        <dbReference type="Proteomes" id="UP001501920"/>
    </source>
</evidence>
<name>A0AAR2KXU9_PYGNA</name>
<keyword evidence="1" id="KW-0812">Transmembrane</keyword>
<reference evidence="2 3" key="1">
    <citation type="submission" date="2020-10" db="EMBL/GenBank/DDBJ databases">
        <title>Pygocentrus nattereri (red-bellied piranha) genome, fPygNat1, primary haplotype.</title>
        <authorList>
            <person name="Myers G."/>
            <person name="Meyer A."/>
            <person name="Karagic N."/>
            <person name="Pippel M."/>
            <person name="Winkler S."/>
            <person name="Tracey A."/>
            <person name="Wood J."/>
            <person name="Formenti G."/>
            <person name="Howe K."/>
            <person name="Fedrigo O."/>
            <person name="Jarvis E.D."/>
        </authorList>
    </citation>
    <scope>NUCLEOTIDE SEQUENCE [LARGE SCALE GENOMIC DNA]</scope>
</reference>
<reference evidence="2" key="3">
    <citation type="submission" date="2025-09" db="UniProtKB">
        <authorList>
            <consortium name="Ensembl"/>
        </authorList>
    </citation>
    <scope>IDENTIFICATION</scope>
</reference>
<evidence type="ECO:0000256" key="1">
    <source>
        <dbReference type="SAM" id="Phobius"/>
    </source>
</evidence>
<dbReference type="AlphaFoldDB" id="A0AAR2KXU9"/>
<keyword evidence="3" id="KW-1185">Reference proteome</keyword>
<organism evidence="2 3">
    <name type="scientific">Pygocentrus nattereri</name>
    <name type="common">Red-bellied piranha</name>
    <dbReference type="NCBI Taxonomy" id="42514"/>
    <lineage>
        <taxon>Eukaryota</taxon>
        <taxon>Metazoa</taxon>
        <taxon>Chordata</taxon>
        <taxon>Craniata</taxon>
        <taxon>Vertebrata</taxon>
        <taxon>Euteleostomi</taxon>
        <taxon>Actinopterygii</taxon>
        <taxon>Neopterygii</taxon>
        <taxon>Teleostei</taxon>
        <taxon>Ostariophysi</taxon>
        <taxon>Characiformes</taxon>
        <taxon>Characoidei</taxon>
        <taxon>Pygocentrus</taxon>
    </lineage>
</organism>
<keyword evidence="1" id="KW-1133">Transmembrane helix</keyword>
<sequence>HFLYEECHSLNGCDTGKAKITCGYDLPAKCKYPPVNLIYFRKQCVGQFVVTNLVKPATLIAFLAFFFCIIWSWSVSRPLVRHALDLVT</sequence>
<dbReference type="GeneTree" id="ENSGT00940000176188"/>
<dbReference type="Proteomes" id="UP001501920">
    <property type="component" value="Chromosome 5"/>
</dbReference>